<evidence type="ECO:0000256" key="6">
    <source>
        <dbReference type="ARBA" id="ARBA00022741"/>
    </source>
</evidence>
<dbReference type="AlphaFoldDB" id="A0A1D2VNG4"/>
<dbReference type="EMBL" id="KV454476">
    <property type="protein sequence ID" value="ODV63136.1"/>
    <property type="molecule type" value="Genomic_DNA"/>
</dbReference>
<keyword evidence="7 11" id="KW-0658">Purine biosynthesis</keyword>
<dbReference type="EC" id="4.1.1.21" evidence="4 11"/>
<dbReference type="SUPFAM" id="SSF56059">
    <property type="entry name" value="Glutathione synthetase ATP-binding domain-like"/>
    <property type="match status" value="1"/>
</dbReference>
<dbReference type="InterPro" id="IPR016301">
    <property type="entry name" value="Ade2_fungi/plant"/>
</dbReference>
<dbReference type="GO" id="GO:0046872">
    <property type="term" value="F:metal ion binding"/>
    <property type="evidence" value="ECO:0007669"/>
    <property type="project" value="InterPro"/>
</dbReference>
<keyword evidence="14" id="KW-1185">Reference proteome</keyword>
<evidence type="ECO:0000256" key="7">
    <source>
        <dbReference type="ARBA" id="ARBA00022755"/>
    </source>
</evidence>
<dbReference type="Pfam" id="PF17769">
    <property type="entry name" value="PurK_C"/>
    <property type="match status" value="1"/>
</dbReference>
<dbReference type="InterPro" id="IPR011054">
    <property type="entry name" value="Rudment_hybrid_motif"/>
</dbReference>
<dbReference type="Pfam" id="PF00731">
    <property type="entry name" value="AIRC"/>
    <property type="match status" value="1"/>
</dbReference>
<dbReference type="PANTHER" id="PTHR11609">
    <property type="entry name" value="PURINE BIOSYNTHESIS PROTEIN 6/7, PUR6/7"/>
    <property type="match status" value="1"/>
</dbReference>
<dbReference type="Pfam" id="PF02222">
    <property type="entry name" value="ATP-grasp"/>
    <property type="match status" value="1"/>
</dbReference>
<dbReference type="PIRSF" id="PIRSF001340">
    <property type="entry name" value="AIR_carboxylase"/>
    <property type="match status" value="1"/>
</dbReference>
<dbReference type="NCBIfam" id="TIGR01162">
    <property type="entry name" value="purE"/>
    <property type="match status" value="1"/>
</dbReference>
<evidence type="ECO:0000256" key="4">
    <source>
        <dbReference type="ARBA" id="ARBA00012329"/>
    </source>
</evidence>
<accession>A0A1D2VNG4</accession>
<dbReference type="InterPro" id="IPR000031">
    <property type="entry name" value="PurE_dom"/>
</dbReference>
<keyword evidence="9 11" id="KW-0067">ATP-binding</keyword>
<dbReference type="RefSeq" id="XP_020049443.1">
    <property type="nucleotide sequence ID" value="XM_020191596.1"/>
</dbReference>
<evidence type="ECO:0000256" key="11">
    <source>
        <dbReference type="PIRNR" id="PIRNR001340"/>
    </source>
</evidence>
<dbReference type="GeneID" id="30965232"/>
<dbReference type="SUPFAM" id="SSF52255">
    <property type="entry name" value="N5-CAIR mutase (phosphoribosylaminoimidazole carboxylase, PurE)"/>
    <property type="match status" value="1"/>
</dbReference>
<evidence type="ECO:0000256" key="8">
    <source>
        <dbReference type="ARBA" id="ARBA00022793"/>
    </source>
</evidence>
<dbReference type="InterPro" id="IPR054350">
    <property type="entry name" value="PurT/PurK_preATP-grasp"/>
</dbReference>
<dbReference type="InterPro" id="IPR016185">
    <property type="entry name" value="PreATP-grasp_dom_sf"/>
</dbReference>
<dbReference type="OrthoDB" id="15425at2759"/>
<dbReference type="SMART" id="SM01001">
    <property type="entry name" value="AIRC"/>
    <property type="match status" value="1"/>
</dbReference>
<keyword evidence="8 11" id="KW-0210">Decarboxylase</keyword>
<keyword evidence="10 11" id="KW-0456">Lyase</keyword>
<evidence type="ECO:0000313" key="14">
    <source>
        <dbReference type="Proteomes" id="UP000095038"/>
    </source>
</evidence>
<evidence type="ECO:0000256" key="1">
    <source>
        <dbReference type="ARBA" id="ARBA00001244"/>
    </source>
</evidence>
<evidence type="ECO:0000256" key="9">
    <source>
        <dbReference type="ARBA" id="ARBA00022840"/>
    </source>
</evidence>
<dbReference type="HAMAP" id="MF_01928">
    <property type="entry name" value="PurK"/>
    <property type="match status" value="1"/>
</dbReference>
<evidence type="ECO:0000256" key="5">
    <source>
        <dbReference type="ARBA" id="ARBA00021059"/>
    </source>
</evidence>
<keyword evidence="6 11" id="KW-0547">Nucleotide-binding</keyword>
<dbReference type="InterPro" id="IPR040686">
    <property type="entry name" value="PurK_C"/>
</dbReference>
<dbReference type="FunFam" id="3.30.470.20:FF:000037">
    <property type="entry name" value="Phosphoribosylaminoimidazole carboxylase, chloroplastic"/>
    <property type="match status" value="1"/>
</dbReference>
<dbReference type="Gene3D" id="3.30.1490.20">
    <property type="entry name" value="ATP-grasp fold, A domain"/>
    <property type="match status" value="1"/>
</dbReference>
<dbReference type="GO" id="GO:0004638">
    <property type="term" value="F:phosphoribosylaminoimidazole carboxylase activity"/>
    <property type="evidence" value="ECO:0007669"/>
    <property type="project" value="UniProtKB-UniRule"/>
</dbReference>
<dbReference type="FunCoup" id="A0A1D2VNG4">
    <property type="interactions" value="188"/>
</dbReference>
<evidence type="ECO:0000313" key="13">
    <source>
        <dbReference type="EMBL" id="ODV63136.1"/>
    </source>
</evidence>
<dbReference type="InterPro" id="IPR011761">
    <property type="entry name" value="ATP-grasp"/>
</dbReference>
<name>A0A1D2VNG4_9ASCO</name>
<dbReference type="GO" id="GO:0006144">
    <property type="term" value="P:purine nucleobase metabolic process"/>
    <property type="evidence" value="ECO:0007669"/>
    <property type="project" value="EnsemblFungi"/>
</dbReference>
<evidence type="ECO:0000256" key="10">
    <source>
        <dbReference type="ARBA" id="ARBA00023239"/>
    </source>
</evidence>
<evidence type="ECO:0000256" key="2">
    <source>
        <dbReference type="ARBA" id="ARBA00004747"/>
    </source>
</evidence>
<reference evidence="14" key="1">
    <citation type="submission" date="2016-05" db="EMBL/GenBank/DDBJ databases">
        <title>Comparative genomics of biotechnologically important yeasts.</title>
        <authorList>
            <consortium name="DOE Joint Genome Institute"/>
            <person name="Riley R."/>
            <person name="Haridas S."/>
            <person name="Wolfe K.H."/>
            <person name="Lopes M.R."/>
            <person name="Hittinger C.T."/>
            <person name="Goker M."/>
            <person name="Salamov A."/>
            <person name="Wisecaver J."/>
            <person name="Long T.M."/>
            <person name="Aerts A.L."/>
            <person name="Barry K."/>
            <person name="Choi C."/>
            <person name="Clum A."/>
            <person name="Coughlan A.Y."/>
            <person name="Deshpande S."/>
            <person name="Douglass A.P."/>
            <person name="Hanson S.J."/>
            <person name="Klenk H.-P."/>
            <person name="Labutti K."/>
            <person name="Lapidus A."/>
            <person name="Lindquist E."/>
            <person name="Lipzen A."/>
            <person name="Meier-Kolthoff J.P."/>
            <person name="Ohm R.A."/>
            <person name="Otillar R.P."/>
            <person name="Pangilinan J."/>
            <person name="Peng Y."/>
            <person name="Rokas A."/>
            <person name="Rosa C.A."/>
            <person name="Scheuner C."/>
            <person name="Sibirny A.A."/>
            <person name="Slot J.C."/>
            <person name="Stielow J.B."/>
            <person name="Sun H."/>
            <person name="Kurtzman C.P."/>
            <person name="Blackwell M."/>
            <person name="Grigoriev I.V."/>
            <person name="Jeffries T.W."/>
        </authorList>
    </citation>
    <scope>NUCLEOTIDE SEQUENCE [LARGE SCALE GENOMIC DNA]</scope>
    <source>
        <strain evidence="14">DSM 1968</strain>
    </source>
</reference>
<dbReference type="Proteomes" id="UP000095038">
    <property type="component" value="Unassembled WGS sequence"/>
</dbReference>
<organism evidence="13 14">
    <name type="scientific">Ascoidea rubescens DSM 1968</name>
    <dbReference type="NCBI Taxonomy" id="1344418"/>
    <lineage>
        <taxon>Eukaryota</taxon>
        <taxon>Fungi</taxon>
        <taxon>Dikarya</taxon>
        <taxon>Ascomycota</taxon>
        <taxon>Saccharomycotina</taxon>
        <taxon>Saccharomycetes</taxon>
        <taxon>Ascoideaceae</taxon>
        <taxon>Ascoidea</taxon>
    </lineage>
</organism>
<sequence>MDDKVLGILGGGQLGRMVLEVANRLNIKTYILDSGINTSAKQISNSTEHIDGSFKDAESIKKLCEKSDVITIEIEHINADILIDIQKSKPSLKIFPSPKIIKLIQDKYIQKIHFIHNDINVAESASVEKSEESLIKIGGKFGYPFMLKSRTLAYDGRGNFVVNSKEDVPKGLEFLKNNNLLYAEKWCPFIKELAVMVVLTQDGSVHTYPTVETIHKNNICHIVYAPAEVSSKIQVAAQELAKKAVGSLKEAGAGIFGVEMFLLEDGELLINEIAPRPHNSGHYTIDACVCSQFEAHIRAVMGLPIPEGATSFSTNTTNAIMLNVIGFKEPNGELKACHRAFETAGASVYLYGKSSRHERKVGHINIVGSSMEENKKKLDYIMSGVSSKVPSSIAGTSKTPLIGVVMGSDSDLPVMAVGANILKKFNIPFELSIVSAHRTPLRMVEYAKGAGDRGLKVIIAGAGGAAHLPGMVAAMTTLPVIGVPVKGSSLDGVDSLYSIVQMPRGIPVATVAINNSTNAALLAIRILSSFIPEYREQMERYMAEMEKEVNGKIERIESIGYEAYLK</sequence>
<comment type="catalytic activity">
    <reaction evidence="1 11">
        <text>5-amino-1-(5-phospho-D-ribosyl)imidazole-4-carboxylate + H(+) = 5-amino-1-(5-phospho-beta-D-ribosyl)imidazole + CO2</text>
        <dbReference type="Rhea" id="RHEA:10792"/>
        <dbReference type="ChEBI" id="CHEBI:15378"/>
        <dbReference type="ChEBI" id="CHEBI:16526"/>
        <dbReference type="ChEBI" id="CHEBI:77657"/>
        <dbReference type="ChEBI" id="CHEBI:137981"/>
        <dbReference type="EC" id="4.1.1.21"/>
    </reaction>
</comment>
<dbReference type="Gene3D" id="3.40.50.1970">
    <property type="match status" value="1"/>
</dbReference>
<dbReference type="NCBIfam" id="NF004679">
    <property type="entry name" value="PRK06019.1-5"/>
    <property type="match status" value="1"/>
</dbReference>
<dbReference type="Pfam" id="PF22660">
    <property type="entry name" value="RS_preATP-grasp-like"/>
    <property type="match status" value="1"/>
</dbReference>
<dbReference type="HAMAP" id="MF_01929">
    <property type="entry name" value="PurE_classI"/>
    <property type="match status" value="1"/>
</dbReference>
<dbReference type="PROSITE" id="PS50975">
    <property type="entry name" value="ATP_GRASP"/>
    <property type="match status" value="1"/>
</dbReference>
<dbReference type="PANTHER" id="PTHR11609:SF5">
    <property type="entry name" value="PHOSPHORIBOSYLAMINOIMIDAZOLE CARBOXYLASE"/>
    <property type="match status" value="1"/>
</dbReference>
<dbReference type="SUPFAM" id="SSF51246">
    <property type="entry name" value="Rudiment single hybrid motif"/>
    <property type="match status" value="1"/>
</dbReference>
<protein>
    <recommendedName>
        <fullName evidence="5 11">Phosphoribosylaminoimidazole carboxylase</fullName>
        <ecNumber evidence="4 11">4.1.1.21</ecNumber>
    </recommendedName>
</protein>
<dbReference type="Gene3D" id="3.30.470.20">
    <property type="entry name" value="ATP-grasp fold, B domain"/>
    <property type="match status" value="1"/>
</dbReference>
<comment type="similarity">
    <text evidence="3 11">In the C-terminal section; belongs to the AIR carboxylase family. Class I subfamily.</text>
</comment>
<evidence type="ECO:0000256" key="3">
    <source>
        <dbReference type="ARBA" id="ARBA00006114"/>
    </source>
</evidence>
<dbReference type="SUPFAM" id="SSF52440">
    <property type="entry name" value="PreATP-grasp domain"/>
    <property type="match status" value="1"/>
</dbReference>
<dbReference type="InterPro" id="IPR033747">
    <property type="entry name" value="PurE_ClassI"/>
</dbReference>
<dbReference type="InParanoid" id="A0A1D2VNG4"/>
<dbReference type="NCBIfam" id="TIGR01161">
    <property type="entry name" value="purK"/>
    <property type="match status" value="1"/>
</dbReference>
<gene>
    <name evidence="13" type="ORF">ASCRUDRAFT_68907</name>
</gene>
<dbReference type="InterPro" id="IPR013815">
    <property type="entry name" value="ATP_grasp_subdomain_1"/>
</dbReference>
<comment type="pathway">
    <text evidence="2 11">Purine metabolism; IMP biosynthesis via de novo pathway; 5-amino-1-(5-phospho-D-ribosyl)imidazole-4-carboxylate from 5-amino-1-(5-phospho-D-ribosyl)imidazole (carboxylase route): step 1/1.</text>
</comment>
<dbReference type="UniPathway" id="UPA00074">
    <property type="reaction ID" value="UER00130"/>
</dbReference>
<evidence type="ECO:0000259" key="12">
    <source>
        <dbReference type="PROSITE" id="PS50975"/>
    </source>
</evidence>
<dbReference type="InterPro" id="IPR003135">
    <property type="entry name" value="ATP-grasp_carboxylate-amine"/>
</dbReference>
<dbReference type="GO" id="GO:0006189">
    <property type="term" value="P:'de novo' IMP biosynthetic process"/>
    <property type="evidence" value="ECO:0007669"/>
    <property type="project" value="UniProtKB-UniRule"/>
</dbReference>
<proteinExistence type="inferred from homology"/>
<dbReference type="InterPro" id="IPR005875">
    <property type="entry name" value="PurK"/>
</dbReference>
<dbReference type="STRING" id="1344418.A0A1D2VNG4"/>
<dbReference type="GO" id="GO:0005524">
    <property type="term" value="F:ATP binding"/>
    <property type="evidence" value="ECO:0007669"/>
    <property type="project" value="UniProtKB-UniRule"/>
</dbReference>
<dbReference type="Gene3D" id="3.40.50.20">
    <property type="match status" value="1"/>
</dbReference>
<feature type="domain" description="ATP-grasp" evidence="12">
    <location>
        <begin position="111"/>
        <end position="301"/>
    </location>
</feature>
<dbReference type="FunFam" id="3.40.50.1970:FF:000013">
    <property type="entry name" value="Phosphoribosylaminoimidazole carboxylase"/>
    <property type="match status" value="1"/>
</dbReference>